<dbReference type="InterPro" id="IPR036100">
    <property type="entry name" value="QueA_sf"/>
</dbReference>
<dbReference type="PANTHER" id="PTHR30307:SF0">
    <property type="entry name" value="S-ADENOSYLMETHIONINE:TRNA RIBOSYLTRANSFERASE-ISOMERASE"/>
    <property type="match status" value="1"/>
</dbReference>
<accession>A0A915VK48</accession>
<organism evidence="5 6">
    <name type="scientific">Aureispira anguillae</name>
    <dbReference type="NCBI Taxonomy" id="2864201"/>
    <lineage>
        <taxon>Bacteria</taxon>
        <taxon>Pseudomonadati</taxon>
        <taxon>Bacteroidota</taxon>
        <taxon>Saprospiria</taxon>
        <taxon>Saprospirales</taxon>
        <taxon>Saprospiraceae</taxon>
        <taxon>Aureispira</taxon>
    </lineage>
</organism>
<dbReference type="KEGG" id="aup:AsAng_0002180"/>
<evidence type="ECO:0000256" key="1">
    <source>
        <dbReference type="ARBA" id="ARBA00022490"/>
    </source>
</evidence>
<evidence type="ECO:0000256" key="2">
    <source>
        <dbReference type="ARBA" id="ARBA00022679"/>
    </source>
</evidence>
<dbReference type="GO" id="GO:0051075">
    <property type="term" value="F:S-adenosylmethionine:tRNA ribosyltransferase-isomerase activity"/>
    <property type="evidence" value="ECO:0007669"/>
    <property type="project" value="TreeGrafter"/>
</dbReference>
<dbReference type="PANTHER" id="PTHR30307">
    <property type="entry name" value="S-ADENOSYLMETHIONINE:TRNA RIBOSYLTRANSFERASE-ISOMERASE"/>
    <property type="match status" value="1"/>
</dbReference>
<dbReference type="InterPro" id="IPR003699">
    <property type="entry name" value="QueA"/>
</dbReference>
<keyword evidence="6" id="KW-1185">Reference proteome</keyword>
<keyword evidence="1" id="KW-0963">Cytoplasm</keyword>
<dbReference type="Gene3D" id="3.40.1780.10">
    <property type="entry name" value="QueA-like"/>
    <property type="match status" value="1"/>
</dbReference>
<protein>
    <submittedName>
        <fullName evidence="5">S-adenosylmethionine:tRNA ribosyltransferase-isomerase</fullName>
    </submittedName>
</protein>
<dbReference type="EMBL" id="AP026867">
    <property type="protein sequence ID" value="BDS09517.1"/>
    <property type="molecule type" value="Genomic_DNA"/>
</dbReference>
<dbReference type="Proteomes" id="UP001060919">
    <property type="component" value="Chromosome"/>
</dbReference>
<keyword evidence="2" id="KW-0808">Transferase</keyword>
<sequence>MNTLINKIIEFDLPKHLACPKPTEQRNIARDGVRLLVTNNKMEHYHDTFSELENYLEAGDVLVVNTSATLPSAFELTLPNGKPAKLHLSTKLNAKDWLVEIRAILGTKTIRWKEGQEGMQFKLPNGANLVLKKRFYKNQQFLDLWIAELQMEENEMDYMQTYGQPIKYTQLDNPFPMDYYQTFFSYHPGSAEMPSAGRGFTSELVSRLAKKGVLFVPILLHTGISSLEENEKPYPEYMEISPLAALLINKAKEEGRRVIAVGTTAIRAIESAAKESGRVAEFRGNTELFIHESYRMKVTDGLLTGFHEPKASHLNILQALVGYQHLKMAYEKAIEANYFWHQFGDLHLILAD</sequence>
<evidence type="ECO:0000313" key="5">
    <source>
        <dbReference type="EMBL" id="BDS09517.1"/>
    </source>
</evidence>
<dbReference type="InterPro" id="IPR042119">
    <property type="entry name" value="QueA_dom2"/>
</dbReference>
<dbReference type="Gene3D" id="2.40.10.240">
    <property type="entry name" value="QueA-like"/>
    <property type="match status" value="1"/>
</dbReference>
<reference evidence="5" key="1">
    <citation type="submission" date="2022-09" db="EMBL/GenBank/DDBJ databases">
        <title>Aureispira anguillicida sp. nov., isolated from Leptocephalus of Japanese eel Anguilla japonica.</title>
        <authorList>
            <person name="Yuasa K."/>
            <person name="Mekata T."/>
            <person name="Ikunari K."/>
        </authorList>
    </citation>
    <scope>NUCLEOTIDE SEQUENCE</scope>
    <source>
        <strain evidence="5">EL160426</strain>
    </source>
</reference>
<name>A0A915VK48_9BACT</name>
<dbReference type="RefSeq" id="WP_264790901.1">
    <property type="nucleotide sequence ID" value="NZ_AP026867.1"/>
</dbReference>
<keyword evidence="4" id="KW-0671">Queuosine biosynthesis</keyword>
<evidence type="ECO:0000256" key="4">
    <source>
        <dbReference type="ARBA" id="ARBA00022785"/>
    </source>
</evidence>
<dbReference type="InterPro" id="IPR042118">
    <property type="entry name" value="QueA_dom1"/>
</dbReference>
<evidence type="ECO:0000256" key="3">
    <source>
        <dbReference type="ARBA" id="ARBA00022691"/>
    </source>
</evidence>
<evidence type="ECO:0000313" key="6">
    <source>
        <dbReference type="Proteomes" id="UP001060919"/>
    </source>
</evidence>
<dbReference type="AlphaFoldDB" id="A0A915VK48"/>
<dbReference type="GO" id="GO:0008616">
    <property type="term" value="P:tRNA queuosine(34) biosynthetic process"/>
    <property type="evidence" value="ECO:0007669"/>
    <property type="project" value="UniProtKB-KW"/>
</dbReference>
<dbReference type="Pfam" id="PF02547">
    <property type="entry name" value="Queuosine_synth"/>
    <property type="match status" value="1"/>
</dbReference>
<dbReference type="SUPFAM" id="SSF111337">
    <property type="entry name" value="QueA-like"/>
    <property type="match status" value="1"/>
</dbReference>
<gene>
    <name evidence="5" type="ORF">AsAng_0002180</name>
</gene>
<proteinExistence type="predicted"/>
<keyword evidence="3" id="KW-0949">S-adenosyl-L-methionine</keyword>